<dbReference type="Proteomes" id="UP001515100">
    <property type="component" value="Unassembled WGS sequence"/>
</dbReference>
<comment type="subcellular location">
    <subcellularLocation>
        <location evidence="1">Cell membrane</location>
        <topology evidence="1">Multi-pass membrane protein</topology>
    </subcellularLocation>
</comment>
<evidence type="ECO:0000256" key="6">
    <source>
        <dbReference type="ARBA" id="ARBA00022989"/>
    </source>
</evidence>
<evidence type="ECO:0000313" key="10">
    <source>
        <dbReference type="EMBL" id="KAA1374905.1"/>
    </source>
</evidence>
<evidence type="ECO:0000256" key="4">
    <source>
        <dbReference type="ARBA" id="ARBA00022475"/>
    </source>
</evidence>
<dbReference type="Pfam" id="PF04066">
    <property type="entry name" value="MrpF_PhaF"/>
    <property type="match status" value="1"/>
</dbReference>
<name>A0A641AKF4_9ACTN</name>
<evidence type="ECO:0000256" key="3">
    <source>
        <dbReference type="ARBA" id="ARBA00022448"/>
    </source>
</evidence>
<keyword evidence="3" id="KW-0813">Transport</keyword>
<keyword evidence="7 9" id="KW-0472">Membrane</keyword>
<accession>A0A641AKF4</accession>
<dbReference type="GO" id="GO:0005886">
    <property type="term" value="C:plasma membrane"/>
    <property type="evidence" value="ECO:0007669"/>
    <property type="project" value="UniProtKB-SubCell"/>
</dbReference>
<proteinExistence type="inferred from homology"/>
<evidence type="ECO:0000313" key="11">
    <source>
        <dbReference type="Proteomes" id="UP001515100"/>
    </source>
</evidence>
<dbReference type="GO" id="GO:0015385">
    <property type="term" value="F:sodium:proton antiporter activity"/>
    <property type="evidence" value="ECO:0007669"/>
    <property type="project" value="TreeGrafter"/>
</dbReference>
<keyword evidence="4" id="KW-1003">Cell membrane</keyword>
<dbReference type="PANTHER" id="PTHR34702">
    <property type="entry name" value="NA(+)/H(+) ANTIPORTER SUBUNIT F1"/>
    <property type="match status" value="1"/>
</dbReference>
<feature type="transmembrane region" description="Helical" evidence="9">
    <location>
        <begin position="35"/>
        <end position="53"/>
    </location>
</feature>
<organism evidence="10 11">
    <name type="scientific">Aeromicrobium fastidiosum</name>
    <dbReference type="NCBI Taxonomy" id="52699"/>
    <lineage>
        <taxon>Bacteria</taxon>
        <taxon>Bacillati</taxon>
        <taxon>Actinomycetota</taxon>
        <taxon>Actinomycetes</taxon>
        <taxon>Propionibacteriales</taxon>
        <taxon>Nocardioidaceae</taxon>
        <taxon>Aeromicrobium</taxon>
    </lineage>
</organism>
<keyword evidence="6 9" id="KW-1133">Transmembrane helix</keyword>
<dbReference type="InterPro" id="IPR007208">
    <property type="entry name" value="MrpF/PhaF-like"/>
</dbReference>
<evidence type="ECO:0000256" key="1">
    <source>
        <dbReference type="ARBA" id="ARBA00004651"/>
    </source>
</evidence>
<evidence type="ECO:0000256" key="9">
    <source>
        <dbReference type="SAM" id="Phobius"/>
    </source>
</evidence>
<protein>
    <submittedName>
        <fullName evidence="10">Cation:proton antiporter</fullName>
    </submittedName>
</protein>
<dbReference type="AlphaFoldDB" id="A0A641AKF4"/>
<comment type="similarity">
    <text evidence="2">Belongs to the CPA3 antiporters (TC 2.A.63) subunit F family.</text>
</comment>
<dbReference type="OrthoDB" id="3733837at2"/>
<feature type="transmembrane region" description="Helical" evidence="9">
    <location>
        <begin position="60"/>
        <end position="82"/>
    </location>
</feature>
<evidence type="ECO:0000256" key="7">
    <source>
        <dbReference type="ARBA" id="ARBA00023136"/>
    </source>
</evidence>
<evidence type="ECO:0000256" key="2">
    <source>
        <dbReference type="ARBA" id="ARBA00009212"/>
    </source>
</evidence>
<sequence>MTVVGTICVVLLSITGVLCIVRIVRGPTMLDRTVAADVFVAASAGAIGIEAAVERHGTTLSILVVLALVGFLSSVSIARFAAPDTDRRAYDAEPTDPDDMVARQPFDDDQTGDRDDTGARLPRGEGTP</sequence>
<dbReference type="PANTHER" id="PTHR34702:SF1">
    <property type="entry name" value="NA(+)_H(+) ANTIPORTER SUBUNIT F"/>
    <property type="match status" value="1"/>
</dbReference>
<keyword evidence="11" id="KW-1185">Reference proteome</keyword>
<feature type="region of interest" description="Disordered" evidence="8">
    <location>
        <begin position="86"/>
        <end position="128"/>
    </location>
</feature>
<evidence type="ECO:0000256" key="8">
    <source>
        <dbReference type="SAM" id="MobiDB-lite"/>
    </source>
</evidence>
<dbReference type="RefSeq" id="WP_129185433.1">
    <property type="nucleotide sequence ID" value="NZ_JAGIOG010000001.1"/>
</dbReference>
<dbReference type="EMBL" id="SDPP02000004">
    <property type="protein sequence ID" value="KAA1374905.1"/>
    <property type="molecule type" value="Genomic_DNA"/>
</dbReference>
<comment type="caution">
    <text evidence="10">The sequence shown here is derived from an EMBL/GenBank/DDBJ whole genome shotgun (WGS) entry which is preliminary data.</text>
</comment>
<evidence type="ECO:0000256" key="5">
    <source>
        <dbReference type="ARBA" id="ARBA00022692"/>
    </source>
</evidence>
<keyword evidence="5 9" id="KW-0812">Transmembrane</keyword>
<gene>
    <name evidence="10" type="ORF">ESP62_016170</name>
</gene>
<reference evidence="10" key="1">
    <citation type="submission" date="2019-09" db="EMBL/GenBank/DDBJ databases">
        <authorList>
            <person name="Li J."/>
        </authorList>
    </citation>
    <scope>NUCLEOTIDE SEQUENCE [LARGE SCALE GENOMIC DNA]</scope>
    <source>
        <strain evidence="10">NRBC 14897</strain>
    </source>
</reference>